<dbReference type="Proteomes" id="UP000786811">
    <property type="component" value="Unassembled WGS sequence"/>
</dbReference>
<proteinExistence type="predicted"/>
<comment type="caution">
    <text evidence="1">The sequence shown here is derived from an EMBL/GenBank/DDBJ whole genome shotgun (WGS) entry which is preliminary data.</text>
</comment>
<gene>
    <name evidence="1" type="ORF">HICCMSTLAB_LOCUS6624</name>
</gene>
<dbReference type="AlphaFoldDB" id="A0A8J2MSL3"/>
<protein>
    <submittedName>
        <fullName evidence="1">Uncharacterized protein</fullName>
    </submittedName>
</protein>
<sequence>MEKSHFPMQMLTHQTCKQKLCVKCGKDHGPIKEGNKCELEKAALKDIFCINCGQKGHPVSYPGCLYLITAQDLKRPFGCRNGNLIIKQLAIILKISFHYQEPGLKIDNPIGMILLTIGQCKKKTVTSLPISTETTRTLAITSHNEKDC</sequence>
<organism evidence="1 2">
    <name type="scientific">Cotesia congregata</name>
    <name type="common">Parasitoid wasp</name>
    <name type="synonym">Apanteles congregatus</name>
    <dbReference type="NCBI Taxonomy" id="51543"/>
    <lineage>
        <taxon>Eukaryota</taxon>
        <taxon>Metazoa</taxon>
        <taxon>Ecdysozoa</taxon>
        <taxon>Arthropoda</taxon>
        <taxon>Hexapoda</taxon>
        <taxon>Insecta</taxon>
        <taxon>Pterygota</taxon>
        <taxon>Neoptera</taxon>
        <taxon>Endopterygota</taxon>
        <taxon>Hymenoptera</taxon>
        <taxon>Apocrita</taxon>
        <taxon>Ichneumonoidea</taxon>
        <taxon>Braconidae</taxon>
        <taxon>Microgastrinae</taxon>
        <taxon>Cotesia</taxon>
    </lineage>
</organism>
<accession>A0A8J2MSL3</accession>
<evidence type="ECO:0000313" key="1">
    <source>
        <dbReference type="EMBL" id="CAG5093148.1"/>
    </source>
</evidence>
<reference evidence="1" key="1">
    <citation type="submission" date="2021-04" db="EMBL/GenBank/DDBJ databases">
        <authorList>
            <person name="Chebbi M.A.C M."/>
        </authorList>
    </citation>
    <scope>NUCLEOTIDE SEQUENCE</scope>
</reference>
<dbReference type="EMBL" id="CAJNRD030001120">
    <property type="protein sequence ID" value="CAG5093148.1"/>
    <property type="molecule type" value="Genomic_DNA"/>
</dbReference>
<name>A0A8J2MSL3_COTCN</name>
<evidence type="ECO:0000313" key="2">
    <source>
        <dbReference type="Proteomes" id="UP000786811"/>
    </source>
</evidence>
<keyword evidence="2" id="KW-1185">Reference proteome</keyword>